<evidence type="ECO:0000259" key="11">
    <source>
        <dbReference type="PROSITE" id="PS50067"/>
    </source>
</evidence>
<feature type="region of interest" description="Disordered" evidence="10">
    <location>
        <begin position="63"/>
        <end position="82"/>
    </location>
</feature>
<evidence type="ECO:0000256" key="6">
    <source>
        <dbReference type="ARBA" id="ARBA00061615"/>
    </source>
</evidence>
<evidence type="ECO:0000256" key="3">
    <source>
        <dbReference type="ARBA" id="ARBA00022840"/>
    </source>
</evidence>
<dbReference type="InterPro" id="IPR036961">
    <property type="entry name" value="Kinesin_motor_dom_sf"/>
</dbReference>
<dbReference type="InterPro" id="IPR027417">
    <property type="entry name" value="P-loop_NTPase"/>
</dbReference>
<feature type="coiled-coil region" evidence="9">
    <location>
        <begin position="433"/>
        <end position="523"/>
    </location>
</feature>
<dbReference type="SUPFAM" id="SSF52540">
    <property type="entry name" value="P-loop containing nucleoside triphosphate hydrolases"/>
    <property type="match status" value="1"/>
</dbReference>
<dbReference type="OrthoDB" id="3176171at2759"/>
<dbReference type="GO" id="GO:0016887">
    <property type="term" value="F:ATP hydrolysis activity"/>
    <property type="evidence" value="ECO:0000318"/>
    <property type="project" value="GO_Central"/>
</dbReference>
<dbReference type="GO" id="GO:0005871">
    <property type="term" value="C:kinesin complex"/>
    <property type="evidence" value="ECO:0000318"/>
    <property type="project" value="GO_Central"/>
</dbReference>
<comment type="similarity">
    <text evidence="6">Belongs to the TRAFAC class myosin-kinesin ATPase superfamily. Kinesin family. KIN-10 subfamily.</text>
</comment>
<keyword evidence="2 8" id="KW-0547">Nucleotide-binding</keyword>
<dbReference type="PROSITE" id="PS50067">
    <property type="entry name" value="KINESIN_MOTOR_2"/>
    <property type="match status" value="1"/>
</dbReference>
<dbReference type="PANTHER" id="PTHR24115">
    <property type="entry name" value="KINESIN-RELATED"/>
    <property type="match status" value="1"/>
</dbReference>
<keyword evidence="4 9" id="KW-0175">Coiled coil</keyword>
<dbReference type="OMA" id="QHTAKDE"/>
<sequence>MAPTPTPRSGKDHSTTPKTTTPHSKHRLNFPKTPNPSSAFAPTTPAGSVVPTEHPVEVIGRIREHPPDIQKPNRPSFSSSALNVSEDGRSLRVTTDIGYRDFSLDGVSLAVSEDLSGFYAKFIRSRILDVRTGAKCTVMMYGPTGSGKSHTMFGCGKQPGIVYMALKDILTSGVDTASDDDDDEHLSDEVGLFVQVAVLEIYNEEIYDLLPSSSSAIGSTPGLPKGATPKAKLEVMGKKAKNASYITGNDAGKISREVAKVEKRRIVKSTLCNDRSSRSHCMIILEVPSVGGRLMLVDMAGSENIEQAGQSGFDAKMQTAKINQGNTALKRVVESIANGDSHVPFRDSKLTMLLQDSFEDSRSKILMILCASPDPKELHKTVSTLEYGAKAKCIVRLAKMEATPRGEKSLGVDGGGVGVLGSTIAAMNQFICKLQMENRAKDKEREAVRKELTQKETEVGQLREKLKSVEEKETAAKENEINLIVNEKTVFLRSELQKLEEKMSEQQHELQVLRRLLADAENISDKTSDKDEQSSISSRFLNCFEPEGRMDQSMELDFGGDLPAVLDVKEVVEDTVTTACLKPLSGLQSSSAELLPPKFYLSTVFEEEEEEPTEEIEKEVVEEKNNLRQQMVTVPDTGLIRNTRIQNIFRLCGNYREIAQHKRITPEPAKSEDNEKEMGDKENSQPEEAVGGDDGGKERGKLDPVDSGNCCYLTTNVII</sequence>
<reference evidence="13" key="1">
    <citation type="journal article" date="2016" name="Nature">
        <title>The genome of the seagrass Zostera marina reveals angiosperm adaptation to the sea.</title>
        <authorList>
            <person name="Olsen J.L."/>
            <person name="Rouze P."/>
            <person name="Verhelst B."/>
            <person name="Lin Y.-C."/>
            <person name="Bayer T."/>
            <person name="Collen J."/>
            <person name="Dattolo E."/>
            <person name="De Paoli E."/>
            <person name="Dittami S."/>
            <person name="Maumus F."/>
            <person name="Michel G."/>
            <person name="Kersting A."/>
            <person name="Lauritano C."/>
            <person name="Lohaus R."/>
            <person name="Toepel M."/>
            <person name="Tonon T."/>
            <person name="Vanneste K."/>
            <person name="Amirebrahimi M."/>
            <person name="Brakel J."/>
            <person name="Bostroem C."/>
            <person name="Chovatia M."/>
            <person name="Grimwood J."/>
            <person name="Jenkins J.W."/>
            <person name="Jueterbock A."/>
            <person name="Mraz A."/>
            <person name="Stam W.T."/>
            <person name="Tice H."/>
            <person name="Bornberg-Bauer E."/>
            <person name="Green P.J."/>
            <person name="Pearson G.A."/>
            <person name="Procaccini G."/>
            <person name="Duarte C.M."/>
            <person name="Schmutz J."/>
            <person name="Reusch T.B.H."/>
            <person name="Van de Peer Y."/>
        </authorList>
    </citation>
    <scope>NUCLEOTIDE SEQUENCE [LARGE SCALE GENOMIC DNA]</scope>
    <source>
        <strain evidence="13">cv. Finnish</strain>
    </source>
</reference>
<dbReference type="GO" id="GO:0005524">
    <property type="term" value="F:ATP binding"/>
    <property type="evidence" value="ECO:0007669"/>
    <property type="project" value="UniProtKB-UniRule"/>
</dbReference>
<keyword evidence="5 8" id="KW-0505">Motor protein</keyword>
<protein>
    <recommendedName>
        <fullName evidence="7">Kinesin-like protein KIN-10A</fullName>
    </recommendedName>
</protein>
<dbReference type="PRINTS" id="PR00380">
    <property type="entry name" value="KINESINHEAVY"/>
</dbReference>
<evidence type="ECO:0000256" key="5">
    <source>
        <dbReference type="ARBA" id="ARBA00023175"/>
    </source>
</evidence>
<proteinExistence type="inferred from homology"/>
<evidence type="ECO:0000256" key="7">
    <source>
        <dbReference type="ARBA" id="ARBA00073419"/>
    </source>
</evidence>
<evidence type="ECO:0000313" key="12">
    <source>
        <dbReference type="EMBL" id="KMZ74820.1"/>
    </source>
</evidence>
<gene>
    <name evidence="12" type="ORF">ZOSMA_122G00880</name>
</gene>
<evidence type="ECO:0000256" key="4">
    <source>
        <dbReference type="ARBA" id="ARBA00023054"/>
    </source>
</evidence>
<feature type="region of interest" description="Disordered" evidence="10">
    <location>
        <begin position="662"/>
        <end position="707"/>
    </location>
</feature>
<feature type="compositionally biased region" description="Polar residues" evidence="10">
    <location>
        <begin position="73"/>
        <end position="82"/>
    </location>
</feature>
<dbReference type="FunFam" id="3.40.850.10:FF:000068">
    <property type="entry name" value="p-loop containing nucleoside triphosphate hydrolase superfamily protein"/>
    <property type="match status" value="1"/>
</dbReference>
<feature type="region of interest" description="Disordered" evidence="10">
    <location>
        <begin position="1"/>
        <end position="51"/>
    </location>
</feature>
<dbReference type="STRING" id="29655.A0A0K9Q2Z4"/>
<keyword evidence="13" id="KW-1185">Reference proteome</keyword>
<dbReference type="AlphaFoldDB" id="A0A0K9Q2Z4"/>
<feature type="binding site" evidence="8">
    <location>
        <begin position="142"/>
        <end position="149"/>
    </location>
    <ligand>
        <name>ATP</name>
        <dbReference type="ChEBI" id="CHEBI:30616"/>
    </ligand>
</feature>
<accession>A0A0K9Q2Z4</accession>
<dbReference type="InterPro" id="IPR027640">
    <property type="entry name" value="Kinesin-like_fam"/>
</dbReference>
<dbReference type="GO" id="GO:0005737">
    <property type="term" value="C:cytoplasm"/>
    <property type="evidence" value="ECO:0000318"/>
    <property type="project" value="GO_Central"/>
</dbReference>
<dbReference type="PANTHER" id="PTHR24115:SF416">
    <property type="entry name" value="KINESIN-LIKE PROTEIN KIN-10A"/>
    <property type="match status" value="1"/>
</dbReference>
<evidence type="ECO:0000256" key="9">
    <source>
        <dbReference type="SAM" id="Coils"/>
    </source>
</evidence>
<dbReference type="GO" id="GO:0003777">
    <property type="term" value="F:microtubule motor activity"/>
    <property type="evidence" value="ECO:0000318"/>
    <property type="project" value="GO_Central"/>
</dbReference>
<dbReference type="Pfam" id="PF00225">
    <property type="entry name" value="Kinesin"/>
    <property type="match status" value="1"/>
</dbReference>
<keyword evidence="3 8" id="KW-0067">ATP-binding</keyword>
<evidence type="ECO:0000256" key="2">
    <source>
        <dbReference type="ARBA" id="ARBA00022741"/>
    </source>
</evidence>
<name>A0A0K9Q2Z4_ZOSMR</name>
<feature type="compositionally biased region" description="Basic and acidic residues" evidence="10">
    <location>
        <begin position="694"/>
        <end position="704"/>
    </location>
</feature>
<evidence type="ECO:0000256" key="8">
    <source>
        <dbReference type="PROSITE-ProRule" id="PRU00283"/>
    </source>
</evidence>
<keyword evidence="1" id="KW-0493">Microtubule</keyword>
<feature type="compositionally biased region" description="Basic and acidic residues" evidence="10">
    <location>
        <begin position="669"/>
        <end position="684"/>
    </location>
</feature>
<dbReference type="EMBL" id="LFYR01000244">
    <property type="protein sequence ID" value="KMZ74820.1"/>
    <property type="molecule type" value="Genomic_DNA"/>
</dbReference>
<dbReference type="GO" id="GO:0007018">
    <property type="term" value="P:microtubule-based movement"/>
    <property type="evidence" value="ECO:0000318"/>
    <property type="project" value="GO_Central"/>
</dbReference>
<dbReference type="Proteomes" id="UP000036987">
    <property type="component" value="Unassembled WGS sequence"/>
</dbReference>
<evidence type="ECO:0000256" key="10">
    <source>
        <dbReference type="SAM" id="MobiDB-lite"/>
    </source>
</evidence>
<dbReference type="Gene3D" id="3.40.850.10">
    <property type="entry name" value="Kinesin motor domain"/>
    <property type="match status" value="1"/>
</dbReference>
<evidence type="ECO:0000313" key="13">
    <source>
        <dbReference type="Proteomes" id="UP000036987"/>
    </source>
</evidence>
<dbReference type="GO" id="GO:0005874">
    <property type="term" value="C:microtubule"/>
    <property type="evidence" value="ECO:0000318"/>
    <property type="project" value="GO_Central"/>
</dbReference>
<comment type="caution">
    <text evidence="12">The sequence shown here is derived from an EMBL/GenBank/DDBJ whole genome shotgun (WGS) entry which is preliminary data.</text>
</comment>
<evidence type="ECO:0000256" key="1">
    <source>
        <dbReference type="ARBA" id="ARBA00022701"/>
    </source>
</evidence>
<dbReference type="InterPro" id="IPR001752">
    <property type="entry name" value="Kinesin_motor_dom"/>
</dbReference>
<organism evidence="12 13">
    <name type="scientific">Zostera marina</name>
    <name type="common">Eelgrass</name>
    <dbReference type="NCBI Taxonomy" id="29655"/>
    <lineage>
        <taxon>Eukaryota</taxon>
        <taxon>Viridiplantae</taxon>
        <taxon>Streptophyta</taxon>
        <taxon>Embryophyta</taxon>
        <taxon>Tracheophyta</taxon>
        <taxon>Spermatophyta</taxon>
        <taxon>Magnoliopsida</taxon>
        <taxon>Liliopsida</taxon>
        <taxon>Zosteraceae</taxon>
        <taxon>Zostera</taxon>
    </lineage>
</organism>
<feature type="domain" description="Kinesin motor" evidence="11">
    <location>
        <begin position="55"/>
        <end position="394"/>
    </location>
</feature>
<dbReference type="GO" id="GO:0008017">
    <property type="term" value="F:microtubule binding"/>
    <property type="evidence" value="ECO:0000318"/>
    <property type="project" value="GO_Central"/>
</dbReference>
<dbReference type="SMART" id="SM00129">
    <property type="entry name" value="KISc"/>
    <property type="match status" value="1"/>
</dbReference>